<reference evidence="3 4" key="1">
    <citation type="journal article" date="2020" name="Fungal Divers.">
        <title>Resolving the Mortierellaceae phylogeny through synthesis of multi-gene phylogenetics and phylogenomics.</title>
        <authorList>
            <person name="Vandepol N."/>
            <person name="Liber J."/>
            <person name="Desiro A."/>
            <person name="Na H."/>
            <person name="Kennedy M."/>
            <person name="Barry K."/>
            <person name="Grigoriev I.V."/>
            <person name="Miller A.N."/>
            <person name="O'Donnell K."/>
            <person name="Stajich J.E."/>
            <person name="Bonito G."/>
        </authorList>
    </citation>
    <scope>NUCLEOTIDE SEQUENCE [LARGE SCALE GENOMIC DNA]</scope>
    <source>
        <strain evidence="3 4">AD045</strain>
    </source>
</reference>
<comment type="caution">
    <text evidence="3">The sequence shown here is derived from an EMBL/GenBank/DDBJ whole genome shotgun (WGS) entry which is preliminary data.</text>
</comment>
<dbReference type="EMBL" id="JAAAIM010000041">
    <property type="protein sequence ID" value="KAG0297071.1"/>
    <property type="molecule type" value="Genomic_DNA"/>
</dbReference>
<dbReference type="InterPro" id="IPR039143">
    <property type="entry name" value="GNPNAT1-like"/>
</dbReference>
<comment type="catalytic activity">
    <reaction evidence="1">
        <text>D-glucosamine 6-phosphate + acetyl-CoA = N-acetyl-D-glucosamine 6-phosphate + CoA + H(+)</text>
        <dbReference type="Rhea" id="RHEA:10292"/>
        <dbReference type="ChEBI" id="CHEBI:15378"/>
        <dbReference type="ChEBI" id="CHEBI:57287"/>
        <dbReference type="ChEBI" id="CHEBI:57288"/>
        <dbReference type="ChEBI" id="CHEBI:57513"/>
        <dbReference type="ChEBI" id="CHEBI:58725"/>
        <dbReference type="EC" id="2.3.1.4"/>
    </reaction>
</comment>
<dbReference type="PANTHER" id="PTHR13355">
    <property type="entry name" value="GLUCOSAMINE 6-PHOSPHATE N-ACETYLTRANSFERASE"/>
    <property type="match status" value="1"/>
</dbReference>
<gene>
    <name evidence="3" type="primary">GNA1_1</name>
    <name evidence="3" type="ORF">BGZ96_007772</name>
</gene>
<comment type="similarity">
    <text evidence="1">Belongs to the acetyltransferase family. GNA1 subfamily.</text>
</comment>
<organism evidence="3 4">
    <name type="scientific">Linnemannia gamsii</name>
    <dbReference type="NCBI Taxonomy" id="64522"/>
    <lineage>
        <taxon>Eukaryota</taxon>
        <taxon>Fungi</taxon>
        <taxon>Fungi incertae sedis</taxon>
        <taxon>Mucoromycota</taxon>
        <taxon>Mortierellomycotina</taxon>
        <taxon>Mortierellomycetes</taxon>
        <taxon>Mortierellales</taxon>
        <taxon>Mortierellaceae</taxon>
        <taxon>Linnemannia</taxon>
    </lineage>
</organism>
<proteinExistence type="inferred from homology"/>
<feature type="domain" description="N-acetyltransferase" evidence="2">
    <location>
        <begin position="31"/>
        <end position="177"/>
    </location>
</feature>
<evidence type="ECO:0000313" key="4">
    <source>
        <dbReference type="Proteomes" id="UP001194696"/>
    </source>
</evidence>
<evidence type="ECO:0000256" key="1">
    <source>
        <dbReference type="RuleBase" id="RU365086"/>
    </source>
</evidence>
<evidence type="ECO:0000313" key="3">
    <source>
        <dbReference type="EMBL" id="KAG0297071.1"/>
    </source>
</evidence>
<dbReference type="InterPro" id="IPR000182">
    <property type="entry name" value="GNAT_dom"/>
</dbReference>
<accession>A0ABQ7KE79</accession>
<dbReference type="PANTHER" id="PTHR13355:SF11">
    <property type="entry name" value="GLUCOSAMINE 6-PHOSPHATE N-ACETYLTRANSFERASE"/>
    <property type="match status" value="1"/>
</dbReference>
<evidence type="ECO:0000259" key="2">
    <source>
        <dbReference type="PROSITE" id="PS51186"/>
    </source>
</evidence>
<keyword evidence="1" id="KW-0012">Acyltransferase</keyword>
<comment type="pathway">
    <text evidence="1">Nucleotide-sugar biosynthesis; UDP-N-acetyl-alpha-D-glucosamine biosynthesis; N-acetyl-alpha-D-glucosamine 1-phosphate from alpha-D-glucosamine 6-phosphate (route I): step 1/2.</text>
</comment>
<keyword evidence="1" id="KW-0808">Transferase</keyword>
<sequence length="249" mass="26775">MSPQTPTLFSTSLISSTIQAQLPEGYKLRPLEITDYSKGFYDCLAGLTVVGKVSEQSFQQTFEQMRRCGDVYHIVVIEELAEKRIVATGTLIVEQKFLRGCAKAGHIEDIVVHDSQRGKKFGIRLIDQLKHIGTMVGCYKLLLTCSESNEAFYGKSGFVRKDLHMAVYLNSDSTPATAAIVTPVVVPSTTAATATTSIASSSSTTALGAVTANSNSITDTTPTTTTMSVKARTVSIEALSASMESIMVK</sequence>
<dbReference type="SUPFAM" id="SSF55729">
    <property type="entry name" value="Acyl-CoA N-acyltransferases (Nat)"/>
    <property type="match status" value="1"/>
</dbReference>
<dbReference type="CDD" id="cd04301">
    <property type="entry name" value="NAT_SF"/>
    <property type="match status" value="1"/>
</dbReference>
<dbReference type="Gene3D" id="3.40.630.30">
    <property type="match status" value="1"/>
</dbReference>
<dbReference type="InterPro" id="IPR016181">
    <property type="entry name" value="Acyl_CoA_acyltransferase"/>
</dbReference>
<protein>
    <recommendedName>
        <fullName evidence="1">Glucosamine 6-phosphate N-acetyltransferase</fullName>
        <ecNumber evidence="1">2.3.1.4</ecNumber>
    </recommendedName>
</protein>
<keyword evidence="4" id="KW-1185">Reference proteome</keyword>
<dbReference type="Pfam" id="PF00583">
    <property type="entry name" value="Acetyltransf_1"/>
    <property type="match status" value="1"/>
</dbReference>
<name>A0ABQ7KE79_9FUNG</name>
<dbReference type="EC" id="2.3.1.4" evidence="1"/>
<dbReference type="PROSITE" id="PS51186">
    <property type="entry name" value="GNAT"/>
    <property type="match status" value="1"/>
</dbReference>
<dbReference type="Proteomes" id="UP001194696">
    <property type="component" value="Unassembled WGS sequence"/>
</dbReference>